<dbReference type="RefSeq" id="WP_060584473.1">
    <property type="nucleotide sequence ID" value="NZ_CP013067.1"/>
</dbReference>
<dbReference type="CDD" id="cd17030">
    <property type="entry name" value="T3SC_IA_SycH-like"/>
    <property type="match status" value="1"/>
</dbReference>
<proteinExistence type="predicted"/>
<dbReference type="EMBL" id="CP013067">
    <property type="protein sequence ID" value="ALP42744.1"/>
    <property type="molecule type" value="Genomic_DNA"/>
</dbReference>
<protein>
    <submittedName>
        <fullName evidence="1">Chaperonin</fullName>
    </submittedName>
</protein>
<dbReference type="InterPro" id="IPR010261">
    <property type="entry name" value="Tir_chaperone"/>
</dbReference>
<dbReference type="SUPFAM" id="SSF69635">
    <property type="entry name" value="Type III secretory system chaperone-like"/>
    <property type="match status" value="1"/>
</dbReference>
<evidence type="ECO:0000313" key="2">
    <source>
        <dbReference type="Proteomes" id="UP000058114"/>
    </source>
</evidence>
<gene>
    <name evidence="1" type="ORF">WL1483_3325</name>
</gene>
<dbReference type="KEGG" id="asr:WL1483_3325"/>
<dbReference type="AlphaFoldDB" id="A0A0S2SM06"/>
<organism evidence="1 2">
    <name type="scientific">Aeromonas schubertii</name>
    <dbReference type="NCBI Taxonomy" id="652"/>
    <lineage>
        <taxon>Bacteria</taxon>
        <taxon>Pseudomonadati</taxon>
        <taxon>Pseudomonadota</taxon>
        <taxon>Gammaproteobacteria</taxon>
        <taxon>Aeromonadales</taxon>
        <taxon>Aeromonadaceae</taxon>
        <taxon>Aeromonas</taxon>
    </lineage>
</organism>
<dbReference type="PATRIC" id="fig|652.5.peg.994"/>
<evidence type="ECO:0000313" key="1">
    <source>
        <dbReference type="EMBL" id="ALP42744.1"/>
    </source>
</evidence>
<dbReference type="Proteomes" id="UP000058114">
    <property type="component" value="Chromosome"/>
</dbReference>
<dbReference type="Gene3D" id="3.30.1460.10">
    <property type="match status" value="1"/>
</dbReference>
<accession>A0A0S2SM06</accession>
<dbReference type="Pfam" id="PF05932">
    <property type="entry name" value="CesT"/>
    <property type="match status" value="1"/>
</dbReference>
<sequence length="136" mass="14607">MSERFNATLEALGKQLGIELIAEAGIASLTLDGEQVIHLAPLGEDQLAMFARVQPLENEQQAVTLLQRNLFSEHCNHPRVGLSPDNHLIAWSQHALKDMDGAALYQALSTLLAFADTLASTTPAAEPVSPPASVRV</sequence>
<dbReference type="GO" id="GO:0030254">
    <property type="term" value="P:protein secretion by the type III secretion system"/>
    <property type="evidence" value="ECO:0007669"/>
    <property type="project" value="InterPro"/>
</dbReference>
<reference evidence="1 2" key="2">
    <citation type="journal article" date="2016" name="Genome Announc.">
        <title>Complete Genome Sequence of the Highly Virulent Aeromonas schubertii Strain WL1483, Isolated from Diseased Snakehead Fish (Channa argus) in China.</title>
        <authorList>
            <person name="Liu L."/>
            <person name="Li N."/>
            <person name="Zhang D."/>
            <person name="Fu X."/>
            <person name="Shi C."/>
            <person name="Lin Q."/>
            <person name="Hao G."/>
        </authorList>
    </citation>
    <scope>NUCLEOTIDE SEQUENCE [LARGE SCALE GENOMIC DNA]</scope>
    <source>
        <strain evidence="1 2">WL1483</strain>
    </source>
</reference>
<reference evidence="2" key="1">
    <citation type="submission" date="2015-10" db="EMBL/GenBank/DDBJ databases">
        <title>Complete Genome Sequence of Aeromonas schubertii strain WL1483.</title>
        <authorList>
            <person name="Liu L."/>
        </authorList>
    </citation>
    <scope>NUCLEOTIDE SEQUENCE [LARGE SCALE GENOMIC DNA]</scope>
    <source>
        <strain evidence="2">WL1483</strain>
    </source>
</reference>
<name>A0A0S2SM06_9GAMM</name>